<comment type="caution">
    <text evidence="1">The sequence shown here is derived from an EMBL/GenBank/DDBJ whole genome shotgun (WGS) entry which is preliminary data.</text>
</comment>
<proteinExistence type="predicted"/>
<dbReference type="EMBL" id="VDMP01000027">
    <property type="protein sequence ID" value="TNM36422.1"/>
    <property type="molecule type" value="Genomic_DNA"/>
</dbReference>
<protein>
    <submittedName>
        <fullName evidence="1">Uncharacterized protein</fullName>
    </submittedName>
</protein>
<name>A0A5C4VKU9_9ACTN</name>
<evidence type="ECO:0000313" key="1">
    <source>
        <dbReference type="EMBL" id="TNM36422.1"/>
    </source>
</evidence>
<sequence>MSLQVLHLTGQSDPRSCALSPVQHAFLDGLPLPESAKVRLNFPYDAALAPYRPVPLWLASLRHLVLFWRIRLRRGRWARRNRPLVEAQLRAAERTLVLAGSIGLDLLGRLDLPSDLIDRLTVVAYGAVATRPPACRTIRVGSRGDHLARWWPHDVEVSAGHLDYLAAPELAALCAGLVTELAGDAA</sequence>
<dbReference type="AlphaFoldDB" id="A0A5C4VKU9"/>
<accession>A0A5C4VKU9</accession>
<evidence type="ECO:0000313" key="2">
    <source>
        <dbReference type="Proteomes" id="UP000313231"/>
    </source>
</evidence>
<keyword evidence="2" id="KW-1185">Reference proteome</keyword>
<dbReference type="OrthoDB" id="6002729at2"/>
<gene>
    <name evidence="1" type="ORF">FHP29_19980</name>
</gene>
<dbReference type="Proteomes" id="UP000313231">
    <property type="component" value="Unassembled WGS sequence"/>
</dbReference>
<organism evidence="1 2">
    <name type="scientific">Nocardioides albidus</name>
    <dbReference type="NCBI Taxonomy" id="1517589"/>
    <lineage>
        <taxon>Bacteria</taxon>
        <taxon>Bacillati</taxon>
        <taxon>Actinomycetota</taxon>
        <taxon>Actinomycetes</taxon>
        <taxon>Propionibacteriales</taxon>
        <taxon>Nocardioidaceae</taxon>
        <taxon>Nocardioides</taxon>
    </lineage>
</organism>
<dbReference type="RefSeq" id="WP_139624607.1">
    <property type="nucleotide sequence ID" value="NZ_VDMP01000027.1"/>
</dbReference>
<reference evidence="1 2" key="1">
    <citation type="journal article" date="2016" name="Int. J. Syst. Evol. Microbiol.">
        <title>Nocardioides albidus sp. nov., an actinobacterium isolated from garden soil.</title>
        <authorList>
            <person name="Singh H."/>
            <person name="Du J."/>
            <person name="Trinh H."/>
            <person name="Won K."/>
            <person name="Yang J.E."/>
            <person name="Yin C."/>
            <person name="Kook M."/>
            <person name="Yi T.H."/>
        </authorList>
    </citation>
    <scope>NUCLEOTIDE SEQUENCE [LARGE SCALE GENOMIC DNA]</scope>
    <source>
        <strain evidence="1 2">CCTCC AB 2015297</strain>
    </source>
</reference>